<evidence type="ECO:0000313" key="2">
    <source>
        <dbReference type="Proteomes" id="UP000196102"/>
    </source>
</evidence>
<organism evidence="1 2">
    <name type="scientific">Nonlabens dokdonensis</name>
    <dbReference type="NCBI Taxonomy" id="328515"/>
    <lineage>
        <taxon>Bacteria</taxon>
        <taxon>Pseudomonadati</taxon>
        <taxon>Bacteroidota</taxon>
        <taxon>Flavobacteriia</taxon>
        <taxon>Flavobacteriales</taxon>
        <taxon>Flavobacteriaceae</taxon>
        <taxon>Nonlabens</taxon>
    </lineage>
</organism>
<name>A0A1Z8B1N6_9FLAO</name>
<dbReference type="NCBIfam" id="TIGR01451">
    <property type="entry name" value="B_ant_repeat"/>
    <property type="match status" value="1"/>
</dbReference>
<protein>
    <recommendedName>
        <fullName evidence="3">DUF11 domain-containing protein</fullName>
    </recommendedName>
</protein>
<evidence type="ECO:0008006" key="3">
    <source>
        <dbReference type="Google" id="ProtNLM"/>
    </source>
</evidence>
<dbReference type="AlphaFoldDB" id="A0A1Z8B1N6"/>
<proteinExistence type="predicted"/>
<reference evidence="2" key="1">
    <citation type="journal article" date="2017" name="Proc. Natl. Acad. Sci. U.S.A.">
        <title>Simulation of Deepwater Horizon oil plume reveals substrate specialization within a complex community of hydrocarbon-degraders.</title>
        <authorList>
            <person name="Hu P."/>
            <person name="Dubinsky E.A."/>
            <person name="Probst A.J."/>
            <person name="Wang J."/>
            <person name="Sieber C.M.K."/>
            <person name="Tom L.M."/>
            <person name="Gardinali P."/>
            <person name="Banfield J.F."/>
            <person name="Atlas R.M."/>
            <person name="Andersen G.L."/>
        </authorList>
    </citation>
    <scope>NUCLEOTIDE SEQUENCE [LARGE SCALE GENOMIC DNA]</scope>
</reference>
<dbReference type="EMBL" id="MAAX01000092">
    <property type="protein sequence ID" value="OUS16513.1"/>
    <property type="molecule type" value="Genomic_DNA"/>
</dbReference>
<sequence length="328" mass="34312">MNAYCQTISASNATGEATIQKSTPQIPSIQSGELFSYTISFQNLNSNNTLVITDNVPAGLCFANSDVRANNAFIDFNGFSIPSPNTIPGLIDTSALPSIVFNIPNNVQSGSFTITVSFCAGSTPNGFTVTNNICGDYTSNGSTENFCPPQGITSTAAAVNPWGRITKEAILPAVSDAAGNTFVRNMNGVANYRIIVEKAPSFQGLTFGMLNLDNVTISEIASPPCAVVTLVSGPGTFNTATNQIELTDSLLGSDPFPFVEFIVEVDYSPCGTLQEGQILSNTVELNGTPTGANPLVNIANATTLVTATATLPSPEENSIVTKNVDARN</sequence>
<evidence type="ECO:0000313" key="1">
    <source>
        <dbReference type="EMBL" id="OUS16513.1"/>
    </source>
</evidence>
<dbReference type="Proteomes" id="UP000196102">
    <property type="component" value="Unassembled WGS sequence"/>
</dbReference>
<dbReference type="InterPro" id="IPR047589">
    <property type="entry name" value="DUF11_rpt"/>
</dbReference>
<feature type="non-terminal residue" evidence="1">
    <location>
        <position position="328"/>
    </location>
</feature>
<accession>A0A1Z8B1N6</accession>
<comment type="caution">
    <text evidence="1">The sequence shown here is derived from an EMBL/GenBank/DDBJ whole genome shotgun (WGS) entry which is preliminary data.</text>
</comment>
<gene>
    <name evidence="1" type="ORF">A9Q93_05720</name>
</gene>